<name>A0A3Q9BJ45_9LACT</name>
<gene>
    <name evidence="5" type="ORF">EJN90_02140</name>
</gene>
<evidence type="ECO:0000313" key="5">
    <source>
        <dbReference type="EMBL" id="AZP03565.1"/>
    </source>
</evidence>
<evidence type="ECO:0000256" key="2">
    <source>
        <dbReference type="ARBA" id="ARBA00023125"/>
    </source>
</evidence>
<dbReference type="EMBL" id="CP034465">
    <property type="protein sequence ID" value="AZP03565.1"/>
    <property type="molecule type" value="Genomic_DNA"/>
</dbReference>
<dbReference type="InterPro" id="IPR003313">
    <property type="entry name" value="AraC-bd"/>
</dbReference>
<dbReference type="AlphaFoldDB" id="A0A3Q9BJ45"/>
<dbReference type="PANTHER" id="PTHR43280">
    <property type="entry name" value="ARAC-FAMILY TRANSCRIPTIONAL REGULATOR"/>
    <property type="match status" value="1"/>
</dbReference>
<protein>
    <submittedName>
        <fullName evidence="5">AraC family transcriptional regulator</fullName>
    </submittedName>
</protein>
<dbReference type="Proteomes" id="UP000273326">
    <property type="component" value="Chromosome"/>
</dbReference>
<accession>A0A3Q9BJ45</accession>
<dbReference type="InterPro" id="IPR018062">
    <property type="entry name" value="HTH_AraC-typ_CS"/>
</dbReference>
<dbReference type="InterPro" id="IPR018060">
    <property type="entry name" value="HTH_AraC"/>
</dbReference>
<dbReference type="RefSeq" id="WP_126108656.1">
    <property type="nucleotide sequence ID" value="NZ_CP034465.1"/>
</dbReference>
<proteinExistence type="predicted"/>
<evidence type="ECO:0000313" key="6">
    <source>
        <dbReference type="Proteomes" id="UP000273326"/>
    </source>
</evidence>
<organism evidence="5 6">
    <name type="scientific">Jeotgalibaca ciconiae</name>
    <dbReference type="NCBI Taxonomy" id="2496265"/>
    <lineage>
        <taxon>Bacteria</taxon>
        <taxon>Bacillati</taxon>
        <taxon>Bacillota</taxon>
        <taxon>Bacilli</taxon>
        <taxon>Lactobacillales</taxon>
        <taxon>Carnobacteriaceae</taxon>
        <taxon>Jeotgalibaca</taxon>
    </lineage>
</organism>
<dbReference type="PROSITE" id="PS01124">
    <property type="entry name" value="HTH_ARAC_FAMILY_2"/>
    <property type="match status" value="1"/>
</dbReference>
<keyword evidence="2" id="KW-0238">DNA-binding</keyword>
<dbReference type="GO" id="GO:0003700">
    <property type="term" value="F:DNA-binding transcription factor activity"/>
    <property type="evidence" value="ECO:0007669"/>
    <property type="project" value="InterPro"/>
</dbReference>
<dbReference type="PRINTS" id="PR00032">
    <property type="entry name" value="HTHARAC"/>
</dbReference>
<dbReference type="Pfam" id="PF02311">
    <property type="entry name" value="AraC_binding"/>
    <property type="match status" value="1"/>
</dbReference>
<dbReference type="SMART" id="SM00342">
    <property type="entry name" value="HTH_ARAC"/>
    <property type="match status" value="1"/>
</dbReference>
<keyword evidence="1" id="KW-0805">Transcription regulation</keyword>
<dbReference type="GO" id="GO:0043565">
    <property type="term" value="F:sequence-specific DNA binding"/>
    <property type="evidence" value="ECO:0007669"/>
    <property type="project" value="InterPro"/>
</dbReference>
<dbReference type="Pfam" id="PF12833">
    <property type="entry name" value="HTH_18"/>
    <property type="match status" value="1"/>
</dbReference>
<keyword evidence="6" id="KW-1185">Reference proteome</keyword>
<dbReference type="InterPro" id="IPR009057">
    <property type="entry name" value="Homeodomain-like_sf"/>
</dbReference>
<dbReference type="SUPFAM" id="SSF51215">
    <property type="entry name" value="Regulatory protein AraC"/>
    <property type="match status" value="1"/>
</dbReference>
<dbReference type="KEGG" id="jeh:EJN90_02140"/>
<dbReference type="Gene3D" id="1.10.10.60">
    <property type="entry name" value="Homeodomain-like"/>
    <property type="match status" value="2"/>
</dbReference>
<keyword evidence="3" id="KW-0804">Transcription</keyword>
<dbReference type="OrthoDB" id="9813413at2"/>
<dbReference type="SUPFAM" id="SSF46689">
    <property type="entry name" value="Homeodomain-like"/>
    <property type="match status" value="2"/>
</dbReference>
<dbReference type="PROSITE" id="PS00041">
    <property type="entry name" value="HTH_ARAC_FAMILY_1"/>
    <property type="match status" value="1"/>
</dbReference>
<dbReference type="PANTHER" id="PTHR43280:SF28">
    <property type="entry name" value="HTH-TYPE TRANSCRIPTIONAL ACTIVATOR RHAS"/>
    <property type="match status" value="1"/>
</dbReference>
<reference evidence="6" key="1">
    <citation type="submission" date="2018-12" db="EMBL/GenBank/DDBJ databases">
        <title>Complete genome sequencing of Jeotgalibaca sp. H21T32.</title>
        <authorList>
            <person name="Bae J.-W."/>
            <person name="Lee S.-Y."/>
        </authorList>
    </citation>
    <scope>NUCLEOTIDE SEQUENCE [LARGE SCALE GENOMIC DNA]</scope>
    <source>
        <strain evidence="6">H21T32</strain>
    </source>
</reference>
<dbReference type="InterPro" id="IPR037923">
    <property type="entry name" value="HTH-like"/>
</dbReference>
<feature type="domain" description="HTH araC/xylS-type" evidence="4">
    <location>
        <begin position="165"/>
        <end position="264"/>
    </location>
</feature>
<dbReference type="Gene3D" id="2.60.120.280">
    <property type="entry name" value="Regulatory protein AraC"/>
    <property type="match status" value="1"/>
</dbReference>
<evidence type="ECO:0000256" key="1">
    <source>
        <dbReference type="ARBA" id="ARBA00023015"/>
    </source>
</evidence>
<evidence type="ECO:0000256" key="3">
    <source>
        <dbReference type="ARBA" id="ARBA00023163"/>
    </source>
</evidence>
<sequence length="266" mass="30962">MSIYFQLSNVSLPISIESIGNQWSQISVQRPDGYPFYHWLQTEEGTGEIVIENKKILLNAGEGVFISPFVPHSYYPVGHWTTNFITFDGILKSSFSDIVGSNPYTLTGDSCEFSFSNWIASIIQKHEENTLDTTEHSVQCYRFLLQLSQKHDPSHQHHLYFMYVEPAIEIMKKQYNASITIEEIAEQLFISPQYLSRLFKRFINDSPYKYLTNYRISRSKELLVNQNDLAIQEIAMQVGFDSPSQFNYLFKQKTGYTPGQFRKLYH</sequence>
<dbReference type="InterPro" id="IPR020449">
    <property type="entry name" value="Tscrpt_reg_AraC-type_HTH"/>
</dbReference>
<evidence type="ECO:0000259" key="4">
    <source>
        <dbReference type="PROSITE" id="PS01124"/>
    </source>
</evidence>